<keyword evidence="3 9" id="KW-0812">Transmembrane</keyword>
<feature type="transmembrane region" description="Helical" evidence="9">
    <location>
        <begin position="279"/>
        <end position="298"/>
    </location>
</feature>
<feature type="transmembrane region" description="Helical" evidence="9">
    <location>
        <begin position="410"/>
        <end position="431"/>
    </location>
</feature>
<feature type="region of interest" description="Disordered" evidence="8">
    <location>
        <begin position="1"/>
        <end position="20"/>
    </location>
</feature>
<feature type="binding site" evidence="6">
    <location>
        <position position="408"/>
    </location>
    <ligand>
        <name>Zn(2+)</name>
        <dbReference type="ChEBI" id="CHEBI:29105"/>
    </ligand>
</feature>
<feature type="transmembrane region" description="Helical" evidence="9">
    <location>
        <begin position="340"/>
        <end position="359"/>
    </location>
</feature>
<organism evidence="10 11">
    <name type="scientific">Paramecium primaurelia</name>
    <dbReference type="NCBI Taxonomy" id="5886"/>
    <lineage>
        <taxon>Eukaryota</taxon>
        <taxon>Sar</taxon>
        <taxon>Alveolata</taxon>
        <taxon>Ciliophora</taxon>
        <taxon>Intramacronucleata</taxon>
        <taxon>Oligohymenophorea</taxon>
        <taxon>Peniculida</taxon>
        <taxon>Parameciidae</taxon>
        <taxon>Paramecium</taxon>
    </lineage>
</organism>
<feature type="transmembrane region" description="Helical" evidence="9">
    <location>
        <begin position="74"/>
        <end position="93"/>
    </location>
</feature>
<gene>
    <name evidence="10" type="ORF">PPRIM_AZ9-3.1.T0680168</name>
</gene>
<evidence type="ECO:0000256" key="2">
    <source>
        <dbReference type="ARBA" id="ARBA00007018"/>
    </source>
</evidence>
<keyword evidence="7" id="KW-0175">Coiled coil</keyword>
<protein>
    <recommendedName>
        <fullName evidence="12">Adiponectin receptor protein</fullName>
    </recommendedName>
</protein>
<name>A0A8S1N700_PARPR</name>
<feature type="binding site" evidence="6">
    <location>
        <position position="261"/>
    </location>
    <ligand>
        <name>Zn(2+)</name>
        <dbReference type="ChEBI" id="CHEBI:29105"/>
    </ligand>
</feature>
<evidence type="ECO:0000256" key="5">
    <source>
        <dbReference type="ARBA" id="ARBA00023136"/>
    </source>
</evidence>
<sequence>MSHSNITQRVPAENKQETKDTKENIIHERIIGPICKAPGYVKDQYIKHGYRINFKNKKDVVKSLFMWHNELVNIWTHLIGAIIIVSLIFYLWLNYDELFRHRAIQSFNESLHNIYEHAFTLELQIQEQLENGLHNLQDDVQLMQQQLHEKIDNVNKFFNEVAHQYDYEFSKIQKNIAEAFDWETLKWNYNISEIIQDYKQKATEIVESKDFDWIDLYLEFQHLTGRQTIDEEKLHKMISRWPLIAFLVSAIICLGCSTTYHLFYCLSENVNKILIRLDYAGICFLVSGSTFAPLFYGFQCNLKYAIIYASLQGFFAIILFSFCLFDFFYTAEWRSLKNKLFAGLGFTSAIPLIHFAIGDSCLEGYSFQSQLPYYAAMAISYLSGLYIYNIRFPEKQIPGKFDNCGQSHQIWHISVVIAILFTYVGSLNAYYQRLDMPCKA</sequence>
<dbReference type="EMBL" id="CAJJDM010000071">
    <property type="protein sequence ID" value="CAD8082804.1"/>
    <property type="molecule type" value="Genomic_DNA"/>
</dbReference>
<feature type="transmembrane region" description="Helical" evidence="9">
    <location>
        <begin position="371"/>
        <end position="390"/>
    </location>
</feature>
<accession>A0A8S1N700</accession>
<keyword evidence="4 9" id="KW-1133">Transmembrane helix</keyword>
<dbReference type="PANTHER" id="PTHR20855:SF52">
    <property type="entry name" value="ADIPONECTIN RECEPTOR PROTEIN"/>
    <property type="match status" value="1"/>
</dbReference>
<evidence type="ECO:0008006" key="12">
    <source>
        <dbReference type="Google" id="ProtNLM"/>
    </source>
</evidence>
<dbReference type="Proteomes" id="UP000688137">
    <property type="component" value="Unassembled WGS sequence"/>
</dbReference>
<evidence type="ECO:0000256" key="4">
    <source>
        <dbReference type="ARBA" id="ARBA00022989"/>
    </source>
</evidence>
<evidence type="ECO:0000256" key="9">
    <source>
        <dbReference type="SAM" id="Phobius"/>
    </source>
</evidence>
<feature type="binding site" evidence="6">
    <location>
        <position position="412"/>
    </location>
    <ligand>
        <name>Zn(2+)</name>
        <dbReference type="ChEBI" id="CHEBI:29105"/>
    </ligand>
</feature>
<dbReference type="GO" id="GO:0016020">
    <property type="term" value="C:membrane"/>
    <property type="evidence" value="ECO:0007669"/>
    <property type="project" value="UniProtKB-SubCell"/>
</dbReference>
<keyword evidence="5 9" id="KW-0472">Membrane</keyword>
<comment type="similarity">
    <text evidence="2">Belongs to the ADIPOR family.</text>
</comment>
<comment type="caution">
    <text evidence="10">The sequence shown here is derived from an EMBL/GenBank/DDBJ whole genome shotgun (WGS) entry which is preliminary data.</text>
</comment>
<evidence type="ECO:0000256" key="8">
    <source>
        <dbReference type="SAM" id="MobiDB-lite"/>
    </source>
</evidence>
<evidence type="ECO:0000256" key="1">
    <source>
        <dbReference type="ARBA" id="ARBA00004141"/>
    </source>
</evidence>
<evidence type="ECO:0000256" key="6">
    <source>
        <dbReference type="PIRSR" id="PIRSR604254-1"/>
    </source>
</evidence>
<evidence type="ECO:0000313" key="11">
    <source>
        <dbReference type="Proteomes" id="UP000688137"/>
    </source>
</evidence>
<proteinExistence type="inferred from homology"/>
<dbReference type="GO" id="GO:0038023">
    <property type="term" value="F:signaling receptor activity"/>
    <property type="evidence" value="ECO:0007669"/>
    <property type="project" value="TreeGrafter"/>
</dbReference>
<reference evidence="10" key="1">
    <citation type="submission" date="2021-01" db="EMBL/GenBank/DDBJ databases">
        <authorList>
            <consortium name="Genoscope - CEA"/>
            <person name="William W."/>
        </authorList>
    </citation>
    <scope>NUCLEOTIDE SEQUENCE</scope>
</reference>
<keyword evidence="6" id="KW-0862">Zinc</keyword>
<evidence type="ECO:0000313" key="10">
    <source>
        <dbReference type="EMBL" id="CAD8082804.1"/>
    </source>
</evidence>
<dbReference type="Pfam" id="PF03006">
    <property type="entry name" value="HlyIII"/>
    <property type="match status" value="1"/>
</dbReference>
<feature type="transmembrane region" description="Helical" evidence="9">
    <location>
        <begin position="305"/>
        <end position="328"/>
    </location>
</feature>
<comment type="subcellular location">
    <subcellularLocation>
        <location evidence="1">Membrane</location>
        <topology evidence="1">Multi-pass membrane protein</topology>
    </subcellularLocation>
</comment>
<keyword evidence="6" id="KW-0479">Metal-binding</keyword>
<dbReference type="PANTHER" id="PTHR20855">
    <property type="entry name" value="ADIPOR/PROGESTIN RECEPTOR-RELATED"/>
    <property type="match status" value="1"/>
</dbReference>
<evidence type="ECO:0000256" key="3">
    <source>
        <dbReference type="ARBA" id="ARBA00022692"/>
    </source>
</evidence>
<feature type="transmembrane region" description="Helical" evidence="9">
    <location>
        <begin position="243"/>
        <end position="264"/>
    </location>
</feature>
<dbReference type="GO" id="GO:0046872">
    <property type="term" value="F:metal ion binding"/>
    <property type="evidence" value="ECO:0007669"/>
    <property type="project" value="UniProtKB-KW"/>
</dbReference>
<evidence type="ECO:0000256" key="7">
    <source>
        <dbReference type="SAM" id="Coils"/>
    </source>
</evidence>
<dbReference type="AlphaFoldDB" id="A0A8S1N700"/>
<dbReference type="InterPro" id="IPR004254">
    <property type="entry name" value="AdipoR/HlyIII-related"/>
</dbReference>
<feature type="coiled-coil region" evidence="7">
    <location>
        <begin position="126"/>
        <end position="153"/>
    </location>
</feature>
<dbReference type="OMA" id="YEFSKIQ"/>
<keyword evidence="11" id="KW-1185">Reference proteome</keyword>